<dbReference type="EMBL" id="WDTJ01000006">
    <property type="protein sequence ID" value="KAB7235851.1"/>
    <property type="molecule type" value="Genomic_DNA"/>
</dbReference>
<gene>
    <name evidence="3" type="ORF">GBB65_04635</name>
    <name evidence="2" type="ORF">GBC43_05985</name>
    <name evidence="1" type="ORF">GBI87_04955</name>
</gene>
<name>A0A6A2SW33_BIFLN</name>
<dbReference type="RefSeq" id="WP_206873493.1">
    <property type="nucleotide sequence ID" value="NZ_CAXSMY010000005.1"/>
</dbReference>
<comment type="caution">
    <text evidence="3">The sequence shown here is derived from an EMBL/GenBank/DDBJ whole genome shotgun (WGS) entry which is preliminary data.</text>
</comment>
<evidence type="ECO:0000313" key="1">
    <source>
        <dbReference type="EMBL" id="KAB7057136.1"/>
    </source>
</evidence>
<proteinExistence type="predicted"/>
<dbReference type="Proteomes" id="UP000451234">
    <property type="component" value="Unassembled WGS sequence"/>
</dbReference>
<sequence length="102" mass="11240">MAIQGTFEGFSEIGNRQGFMETRTRANLKTFFDGKTVTEAADTYAALMTAIAHNIDSYLTLGKNISTLADSYNNAFDHLRELYPEAPELDENLAALLTEAKA</sequence>
<reference evidence="4 5" key="1">
    <citation type="journal article" date="2019" name="Nat. Med.">
        <title>A library of human gut bacterial isolates paired with longitudinal multiomics data enables mechanistic microbiome research.</title>
        <authorList>
            <person name="Poyet M."/>
            <person name="Groussin M."/>
            <person name="Gibbons S.M."/>
            <person name="Avila-Pacheco J."/>
            <person name="Jiang X."/>
            <person name="Kearney S.M."/>
            <person name="Perrotta A.R."/>
            <person name="Berdy B."/>
            <person name="Zhao S."/>
            <person name="Lieberman T.D."/>
            <person name="Swanson P.K."/>
            <person name="Smith M."/>
            <person name="Roesemann S."/>
            <person name="Alexander J.E."/>
            <person name="Rich S.A."/>
            <person name="Livny J."/>
            <person name="Vlamakis H."/>
            <person name="Clish C."/>
            <person name="Bullock K."/>
            <person name="Deik A."/>
            <person name="Scott J."/>
            <person name="Pierce K.A."/>
            <person name="Xavier R.J."/>
            <person name="Alm E.J."/>
        </authorList>
    </citation>
    <scope>NUCLEOTIDE SEQUENCE [LARGE SCALE GENOMIC DNA]</scope>
    <source>
        <strain evidence="2 5">BIOML-A118</strain>
        <strain evidence="1 6">BIOML-A210</strain>
        <strain evidence="3 4">BIOML-A75</strain>
    </source>
</reference>
<dbReference type="Proteomes" id="UP000460333">
    <property type="component" value="Unassembled WGS sequence"/>
</dbReference>
<evidence type="ECO:0000313" key="4">
    <source>
        <dbReference type="Proteomes" id="UP000451234"/>
    </source>
</evidence>
<protein>
    <submittedName>
        <fullName evidence="3">Uncharacterized protein</fullName>
    </submittedName>
</protein>
<organism evidence="3 4">
    <name type="scientific">Bifidobacterium longum</name>
    <dbReference type="NCBI Taxonomy" id="216816"/>
    <lineage>
        <taxon>Bacteria</taxon>
        <taxon>Bacillati</taxon>
        <taxon>Actinomycetota</taxon>
        <taxon>Actinomycetes</taxon>
        <taxon>Bifidobacteriales</taxon>
        <taxon>Bifidobacteriaceae</taxon>
        <taxon>Bifidobacterium</taxon>
    </lineage>
</organism>
<evidence type="ECO:0000313" key="5">
    <source>
        <dbReference type="Proteomes" id="UP000460333"/>
    </source>
</evidence>
<evidence type="ECO:0000313" key="2">
    <source>
        <dbReference type="EMBL" id="KAB7235851.1"/>
    </source>
</evidence>
<dbReference type="EMBL" id="WDRV01000004">
    <property type="protein sequence ID" value="KAB7323154.1"/>
    <property type="molecule type" value="Genomic_DNA"/>
</dbReference>
<dbReference type="EMBL" id="WDWU01000006">
    <property type="protein sequence ID" value="KAB7057136.1"/>
    <property type="molecule type" value="Genomic_DNA"/>
</dbReference>
<dbReference type="Proteomes" id="UP000467387">
    <property type="component" value="Unassembled WGS sequence"/>
</dbReference>
<evidence type="ECO:0000313" key="3">
    <source>
        <dbReference type="EMBL" id="KAB7323154.1"/>
    </source>
</evidence>
<evidence type="ECO:0000313" key="6">
    <source>
        <dbReference type="Proteomes" id="UP000467387"/>
    </source>
</evidence>
<dbReference type="AlphaFoldDB" id="A0A6A2SW33"/>
<accession>A0A6A2SW33</accession>